<feature type="transmembrane region" description="Helical" evidence="1">
    <location>
        <begin position="97"/>
        <end position="121"/>
    </location>
</feature>
<dbReference type="EMBL" id="JAUTDP010000001">
    <property type="protein sequence ID" value="KAK3402613.1"/>
    <property type="molecule type" value="Genomic_DNA"/>
</dbReference>
<comment type="caution">
    <text evidence="2">The sequence shown here is derived from an EMBL/GenBank/DDBJ whole genome shotgun (WGS) entry which is preliminary data.</text>
</comment>
<gene>
    <name evidence="2" type="ORF">B0T20DRAFT_465531</name>
</gene>
<organism evidence="2 3">
    <name type="scientific">Sordaria brevicollis</name>
    <dbReference type="NCBI Taxonomy" id="83679"/>
    <lineage>
        <taxon>Eukaryota</taxon>
        <taxon>Fungi</taxon>
        <taxon>Dikarya</taxon>
        <taxon>Ascomycota</taxon>
        <taxon>Pezizomycotina</taxon>
        <taxon>Sordariomycetes</taxon>
        <taxon>Sordariomycetidae</taxon>
        <taxon>Sordariales</taxon>
        <taxon>Sordariaceae</taxon>
        <taxon>Sordaria</taxon>
    </lineage>
</organism>
<reference evidence="2" key="2">
    <citation type="submission" date="2023-07" db="EMBL/GenBank/DDBJ databases">
        <authorList>
            <consortium name="Lawrence Berkeley National Laboratory"/>
            <person name="Haridas S."/>
            <person name="Hensen N."/>
            <person name="Bonometti L."/>
            <person name="Westerberg I."/>
            <person name="Brannstrom I.O."/>
            <person name="Guillou S."/>
            <person name="Cros-Aarteil S."/>
            <person name="Calhoun S."/>
            <person name="Kuo A."/>
            <person name="Mondo S."/>
            <person name="Pangilinan J."/>
            <person name="Riley R."/>
            <person name="LaButti K."/>
            <person name="Andreopoulos B."/>
            <person name="Lipzen A."/>
            <person name="Chen C."/>
            <person name="Yanf M."/>
            <person name="Daum C."/>
            <person name="Ng V."/>
            <person name="Clum A."/>
            <person name="Steindorff A."/>
            <person name="Ohm R."/>
            <person name="Martin F."/>
            <person name="Silar P."/>
            <person name="Natvig D."/>
            <person name="Lalanne C."/>
            <person name="Gautier V."/>
            <person name="Ament-velasquez S.L."/>
            <person name="Kruys A."/>
            <person name="Hutchinson M.I."/>
            <person name="Powell A.J."/>
            <person name="Barry K."/>
            <person name="Miller A.N."/>
            <person name="Grigoriev I.V."/>
            <person name="Debuchy R."/>
            <person name="Gladieux P."/>
            <person name="Thoren M.H."/>
            <person name="Johannesson H."/>
        </authorList>
    </citation>
    <scope>NUCLEOTIDE SEQUENCE</scope>
    <source>
        <strain evidence="2">FGSC 1904</strain>
    </source>
</reference>
<evidence type="ECO:0000313" key="2">
    <source>
        <dbReference type="EMBL" id="KAK3402613.1"/>
    </source>
</evidence>
<keyword evidence="1" id="KW-1133">Transmembrane helix</keyword>
<proteinExistence type="predicted"/>
<dbReference type="Proteomes" id="UP001281003">
    <property type="component" value="Unassembled WGS sequence"/>
</dbReference>
<feature type="transmembrane region" description="Helical" evidence="1">
    <location>
        <begin position="58"/>
        <end position="77"/>
    </location>
</feature>
<evidence type="ECO:0000313" key="3">
    <source>
        <dbReference type="Proteomes" id="UP001281003"/>
    </source>
</evidence>
<accession>A0AAE0PM79</accession>
<sequence length="453" mass="51457">MMNCGQAFQYSYSSSSTSASSSLALHFHLQIIISRSHLPLLLLLLYHVGLSDSSLCRFSVFIFHFDINIFDIFFFFFKVFPIFNSSTLRDCRRDIKIHLVFLMVFDLHHLAIAPGILDTILDFKHRRDSHRRDTHTFGFPRRACGLQSVFAVFDSASSSSFVTPLVATPQWARSIFTVARSSVFDIVVFIIWSSSSTPLCGLRHSGIDAFCFFWSSSSSAAGLRPSTFPVILGLLHVLHHLRRTQQRSSTIFNSDLGLRLLLQGRQVPFLFAAIESMPTKLPSIKFPFRKKYRCAWTEASARYGQNVSRAFELLAGEVENSLQIRSKTSVRQAIPTFLLSLPLANDDQTPQELPALCSPTCSYHELNHLYPYVKRDLSRRDEAKTSKRTEASTFFQHLLDLFMSRVFNRIPLLHLFFPILLCLECVVQGCRNEEAGGVAVLGFEPCNETWASR</sequence>
<reference evidence="2" key="1">
    <citation type="journal article" date="2023" name="Mol. Phylogenet. Evol.">
        <title>Genome-scale phylogeny and comparative genomics of the fungal order Sordariales.</title>
        <authorList>
            <person name="Hensen N."/>
            <person name="Bonometti L."/>
            <person name="Westerberg I."/>
            <person name="Brannstrom I.O."/>
            <person name="Guillou S."/>
            <person name="Cros-Aarteil S."/>
            <person name="Calhoun S."/>
            <person name="Haridas S."/>
            <person name="Kuo A."/>
            <person name="Mondo S."/>
            <person name="Pangilinan J."/>
            <person name="Riley R."/>
            <person name="LaButti K."/>
            <person name="Andreopoulos B."/>
            <person name="Lipzen A."/>
            <person name="Chen C."/>
            <person name="Yan M."/>
            <person name="Daum C."/>
            <person name="Ng V."/>
            <person name="Clum A."/>
            <person name="Steindorff A."/>
            <person name="Ohm R.A."/>
            <person name="Martin F."/>
            <person name="Silar P."/>
            <person name="Natvig D.O."/>
            <person name="Lalanne C."/>
            <person name="Gautier V."/>
            <person name="Ament-Velasquez S.L."/>
            <person name="Kruys A."/>
            <person name="Hutchinson M.I."/>
            <person name="Powell A.J."/>
            <person name="Barry K."/>
            <person name="Miller A.N."/>
            <person name="Grigoriev I.V."/>
            <person name="Debuchy R."/>
            <person name="Gladieux P."/>
            <person name="Hiltunen Thoren M."/>
            <person name="Johannesson H."/>
        </authorList>
    </citation>
    <scope>NUCLEOTIDE SEQUENCE</scope>
    <source>
        <strain evidence="2">FGSC 1904</strain>
    </source>
</reference>
<keyword evidence="1" id="KW-0472">Membrane</keyword>
<name>A0AAE0PM79_SORBR</name>
<protein>
    <submittedName>
        <fullName evidence="2">Uncharacterized protein</fullName>
    </submittedName>
</protein>
<keyword evidence="3" id="KW-1185">Reference proteome</keyword>
<keyword evidence="1" id="KW-0812">Transmembrane</keyword>
<feature type="transmembrane region" description="Helical" evidence="1">
    <location>
        <begin position="27"/>
        <end position="46"/>
    </location>
</feature>
<evidence type="ECO:0000256" key="1">
    <source>
        <dbReference type="SAM" id="Phobius"/>
    </source>
</evidence>
<dbReference type="AlphaFoldDB" id="A0AAE0PM79"/>